<organism evidence="2 3">
    <name type="scientific">Deinococcus indicus</name>
    <dbReference type="NCBI Taxonomy" id="223556"/>
    <lineage>
        <taxon>Bacteria</taxon>
        <taxon>Thermotogati</taxon>
        <taxon>Deinococcota</taxon>
        <taxon>Deinococci</taxon>
        <taxon>Deinococcales</taxon>
        <taxon>Deinococcaceae</taxon>
        <taxon>Deinococcus</taxon>
    </lineage>
</organism>
<evidence type="ECO:0000313" key="3">
    <source>
        <dbReference type="Proteomes" id="UP000197208"/>
    </source>
</evidence>
<keyword evidence="3" id="KW-1185">Reference proteome</keyword>
<name>A0A246BIJ6_9DEIO</name>
<dbReference type="RefSeq" id="WP_088249163.1">
    <property type="nucleotide sequence ID" value="NZ_NHMK01000020.1"/>
</dbReference>
<accession>A0A246BIJ6</accession>
<dbReference type="AlphaFoldDB" id="A0A246BIJ6"/>
<gene>
    <name evidence="2" type="ORF">CBQ26_13565</name>
</gene>
<dbReference type="EMBL" id="NHMK01000020">
    <property type="protein sequence ID" value="OWL95075.1"/>
    <property type="molecule type" value="Genomic_DNA"/>
</dbReference>
<protein>
    <submittedName>
        <fullName evidence="2">Uncharacterized protein</fullName>
    </submittedName>
</protein>
<evidence type="ECO:0000313" key="2">
    <source>
        <dbReference type="EMBL" id="OWL95075.1"/>
    </source>
</evidence>
<proteinExistence type="predicted"/>
<reference evidence="2 3" key="1">
    <citation type="submission" date="2017-05" db="EMBL/GenBank/DDBJ databases">
        <title>De novo genome assembly of Deniococcus indicus strain DR1.</title>
        <authorList>
            <person name="Chauhan D."/>
            <person name="Yennamalli R.M."/>
            <person name="Priyadarshini R."/>
        </authorList>
    </citation>
    <scope>NUCLEOTIDE SEQUENCE [LARGE SCALE GENOMIC DNA]</scope>
    <source>
        <strain evidence="2 3">DR1</strain>
    </source>
</reference>
<feature type="transmembrane region" description="Helical" evidence="1">
    <location>
        <begin position="61"/>
        <end position="78"/>
    </location>
</feature>
<evidence type="ECO:0000256" key="1">
    <source>
        <dbReference type="SAM" id="Phobius"/>
    </source>
</evidence>
<keyword evidence="1" id="KW-0812">Transmembrane</keyword>
<dbReference type="Proteomes" id="UP000197208">
    <property type="component" value="Unassembled WGS sequence"/>
</dbReference>
<keyword evidence="1" id="KW-1133">Transmembrane helix</keyword>
<sequence>MSPYEIKLRVSRVLAGFNCGINIWAQFGSESFPGILFMIGLYLMGFIAGRWLRQNMYLYDRLWNVATLVALITVFLPAPAWEWLFRFDGCLWVMLLIATFPPSSGKRRRKLLDSLPKIPRRWAGGIPVHS</sequence>
<feature type="transmembrane region" description="Helical" evidence="1">
    <location>
        <begin position="32"/>
        <end position="49"/>
    </location>
</feature>
<comment type="caution">
    <text evidence="2">The sequence shown here is derived from an EMBL/GenBank/DDBJ whole genome shotgun (WGS) entry which is preliminary data.</text>
</comment>
<keyword evidence="1" id="KW-0472">Membrane</keyword>